<keyword evidence="2 4" id="KW-0238">DNA-binding</keyword>
<gene>
    <name evidence="6" type="ORF">SAMN05216207_101275</name>
</gene>
<dbReference type="PANTHER" id="PTHR30055:SF151">
    <property type="entry name" value="TRANSCRIPTIONAL REGULATORY PROTEIN"/>
    <property type="match status" value="1"/>
</dbReference>
<dbReference type="Gene3D" id="1.10.357.10">
    <property type="entry name" value="Tetracycline Repressor, domain 2"/>
    <property type="match status" value="1"/>
</dbReference>
<dbReference type="OrthoDB" id="3573088at2"/>
<keyword evidence="1" id="KW-0805">Transcription regulation</keyword>
<dbReference type="EMBL" id="FOUY01000012">
    <property type="protein sequence ID" value="SFN30997.1"/>
    <property type="molecule type" value="Genomic_DNA"/>
</dbReference>
<dbReference type="PANTHER" id="PTHR30055">
    <property type="entry name" value="HTH-TYPE TRANSCRIPTIONAL REGULATOR RUTR"/>
    <property type="match status" value="1"/>
</dbReference>
<dbReference type="SUPFAM" id="SSF46689">
    <property type="entry name" value="Homeodomain-like"/>
    <property type="match status" value="1"/>
</dbReference>
<keyword evidence="7" id="KW-1185">Reference proteome</keyword>
<sequence>MTDTESRPARRTGRPPLTDRATLLAAAREIGFSDLTVGAVTTRVGVKYSTFYRHFSSLEALVAALVDDVVTDDVFPDVESRWQEQLLSFAAATFDVMAAHPGLAPALVRLPDAPDAMMTAFRRLTDRLIAVGFSAEDAVLASGTAVQMGMQPWLSASGQGVGDLRRRDQVLDSAQAFDPQVRAVFRDQIDDPPRSWTLRRVELVITGLEARLPS</sequence>
<dbReference type="AlphaFoldDB" id="A0A1I4XYX2"/>
<name>A0A1I4XYX2_PSUAM</name>
<dbReference type="STRING" id="260086.SAMN05216207_101275"/>
<organism evidence="6 7">
    <name type="scientific">Pseudonocardia ammonioxydans</name>
    <dbReference type="NCBI Taxonomy" id="260086"/>
    <lineage>
        <taxon>Bacteria</taxon>
        <taxon>Bacillati</taxon>
        <taxon>Actinomycetota</taxon>
        <taxon>Actinomycetes</taxon>
        <taxon>Pseudonocardiales</taxon>
        <taxon>Pseudonocardiaceae</taxon>
        <taxon>Pseudonocardia</taxon>
    </lineage>
</organism>
<feature type="domain" description="HTH tetR-type" evidence="5">
    <location>
        <begin position="11"/>
        <end position="73"/>
    </location>
</feature>
<dbReference type="PROSITE" id="PS50977">
    <property type="entry name" value="HTH_TETR_2"/>
    <property type="match status" value="1"/>
</dbReference>
<evidence type="ECO:0000256" key="2">
    <source>
        <dbReference type="ARBA" id="ARBA00023125"/>
    </source>
</evidence>
<dbReference type="InterPro" id="IPR050109">
    <property type="entry name" value="HTH-type_TetR-like_transc_reg"/>
</dbReference>
<evidence type="ECO:0000256" key="4">
    <source>
        <dbReference type="PROSITE-ProRule" id="PRU00335"/>
    </source>
</evidence>
<evidence type="ECO:0000256" key="3">
    <source>
        <dbReference type="ARBA" id="ARBA00023163"/>
    </source>
</evidence>
<evidence type="ECO:0000259" key="5">
    <source>
        <dbReference type="PROSITE" id="PS50977"/>
    </source>
</evidence>
<dbReference type="SUPFAM" id="SSF48498">
    <property type="entry name" value="Tetracyclin repressor-like, C-terminal domain"/>
    <property type="match status" value="1"/>
</dbReference>
<dbReference type="GO" id="GO:0000976">
    <property type="term" value="F:transcription cis-regulatory region binding"/>
    <property type="evidence" value="ECO:0007669"/>
    <property type="project" value="TreeGrafter"/>
</dbReference>
<dbReference type="Gene3D" id="1.10.10.60">
    <property type="entry name" value="Homeodomain-like"/>
    <property type="match status" value="1"/>
</dbReference>
<accession>A0A1I4XYX2</accession>
<dbReference type="GO" id="GO:0003700">
    <property type="term" value="F:DNA-binding transcription factor activity"/>
    <property type="evidence" value="ECO:0007669"/>
    <property type="project" value="TreeGrafter"/>
</dbReference>
<dbReference type="Proteomes" id="UP000199614">
    <property type="component" value="Unassembled WGS sequence"/>
</dbReference>
<dbReference type="Pfam" id="PF00440">
    <property type="entry name" value="TetR_N"/>
    <property type="match status" value="1"/>
</dbReference>
<protein>
    <submittedName>
        <fullName evidence="6">Transcriptional regulator, TetR family</fullName>
    </submittedName>
</protein>
<evidence type="ECO:0000313" key="7">
    <source>
        <dbReference type="Proteomes" id="UP000199614"/>
    </source>
</evidence>
<dbReference type="InterPro" id="IPR036271">
    <property type="entry name" value="Tet_transcr_reg_TetR-rel_C_sf"/>
</dbReference>
<dbReference type="InterPro" id="IPR009057">
    <property type="entry name" value="Homeodomain-like_sf"/>
</dbReference>
<dbReference type="RefSeq" id="WP_093342552.1">
    <property type="nucleotide sequence ID" value="NZ_FOUY01000012.1"/>
</dbReference>
<evidence type="ECO:0000313" key="6">
    <source>
        <dbReference type="EMBL" id="SFN30997.1"/>
    </source>
</evidence>
<feature type="DNA-binding region" description="H-T-H motif" evidence="4">
    <location>
        <begin position="36"/>
        <end position="55"/>
    </location>
</feature>
<reference evidence="6 7" key="1">
    <citation type="submission" date="2016-10" db="EMBL/GenBank/DDBJ databases">
        <authorList>
            <person name="de Groot N.N."/>
        </authorList>
    </citation>
    <scope>NUCLEOTIDE SEQUENCE [LARGE SCALE GENOMIC DNA]</scope>
    <source>
        <strain evidence="6 7">CGMCC 4.1877</strain>
    </source>
</reference>
<keyword evidence="3" id="KW-0804">Transcription</keyword>
<dbReference type="InterPro" id="IPR001647">
    <property type="entry name" value="HTH_TetR"/>
</dbReference>
<proteinExistence type="predicted"/>
<evidence type="ECO:0000256" key="1">
    <source>
        <dbReference type="ARBA" id="ARBA00023015"/>
    </source>
</evidence>